<dbReference type="HOGENOM" id="CLU_046648_0_0_9"/>
<dbReference type="RefSeq" id="WP_049684287.1">
    <property type="nucleotide sequence ID" value="NZ_CP009170.1"/>
</dbReference>
<gene>
    <name evidence="4" type="ORF">TKV_c00680</name>
</gene>
<dbReference type="Proteomes" id="UP000029669">
    <property type="component" value="Chromosome"/>
</dbReference>
<dbReference type="Gene3D" id="2.115.10.20">
    <property type="entry name" value="Glycosyl hydrolase domain, family 43"/>
    <property type="match status" value="1"/>
</dbReference>
<evidence type="ECO:0000256" key="1">
    <source>
        <dbReference type="ARBA" id="ARBA00022676"/>
    </source>
</evidence>
<keyword evidence="2 4" id="KW-0808">Transferase</keyword>
<dbReference type="KEGG" id="tki:TKV_c00680"/>
<dbReference type="eggNOG" id="COG2152">
    <property type="taxonomic scope" value="Bacteria"/>
</dbReference>
<reference evidence="5" key="1">
    <citation type="journal article" date="2015" name="Genome Announc.">
        <title>Whole-Genome Sequences of 80 Environmental and Clinical Isolates of Burkholderia pseudomallei.</title>
        <authorList>
            <person name="Johnson S.L."/>
            <person name="Baker A.L."/>
            <person name="Chain P.S."/>
            <person name="Currie B.J."/>
            <person name="Daligault H.E."/>
            <person name="Davenport K.W."/>
            <person name="Davis C.B."/>
            <person name="Inglis T.J."/>
            <person name="Kaestli M."/>
            <person name="Koren S."/>
            <person name="Mayo M."/>
            <person name="Merritt A.J."/>
            <person name="Price E.P."/>
            <person name="Sarovich D.S."/>
            <person name="Warner J."/>
            <person name="Rosovitz M.J."/>
        </authorList>
    </citation>
    <scope>NUCLEOTIDE SEQUENCE [LARGE SCALE GENOMIC DNA]</scope>
    <source>
        <strain evidence="5">DSM 2030</strain>
    </source>
</reference>
<proteinExistence type="inferred from homology"/>
<dbReference type="PANTHER" id="PTHR34106:SF5">
    <property type="entry name" value="GLYCOSIDASE"/>
    <property type="match status" value="1"/>
</dbReference>
<evidence type="ECO:0000256" key="3">
    <source>
        <dbReference type="ARBA" id="ARBA00024356"/>
    </source>
</evidence>
<organism evidence="4 5">
    <name type="scientific">Thermoanaerobacter kivui</name>
    <name type="common">Acetogenium kivui</name>
    <dbReference type="NCBI Taxonomy" id="2325"/>
    <lineage>
        <taxon>Bacteria</taxon>
        <taxon>Bacillati</taxon>
        <taxon>Bacillota</taxon>
        <taxon>Clostridia</taxon>
        <taxon>Thermoanaerobacterales</taxon>
        <taxon>Thermoanaerobacteraceae</taxon>
        <taxon>Thermoanaerobacter</taxon>
    </lineage>
</organism>
<comment type="similarity">
    <text evidence="3">Belongs to the glycosyl hydrolase 130 family.</text>
</comment>
<protein>
    <submittedName>
        <fullName evidence="4">Beta-1,4-mannooligosaccharide phosphorylase</fullName>
        <ecNumber evidence="4">2.4.1.319</ecNumber>
    </submittedName>
</protein>
<dbReference type="PANTHER" id="PTHR34106">
    <property type="entry name" value="GLYCOSIDASE"/>
    <property type="match status" value="1"/>
</dbReference>
<dbReference type="STRING" id="2325.TKV_c00680"/>
<dbReference type="InterPro" id="IPR023296">
    <property type="entry name" value="Glyco_hydro_beta-prop_sf"/>
</dbReference>
<evidence type="ECO:0000313" key="5">
    <source>
        <dbReference type="Proteomes" id="UP000029669"/>
    </source>
</evidence>
<dbReference type="OrthoDB" id="9759709at2"/>
<dbReference type="InterPro" id="IPR007184">
    <property type="entry name" value="Mannoside_phosphorylase"/>
</dbReference>
<sequence>MFRLTRLSNKPILSPIKEHEWEKEAVFNAAVIYEDSKFHLFYRASNNKFVLNTEKPEEKYKFVSSIGYAVSEDGINFERFDKPVLVGEIPQEAWGVEDPRITKIDNKYYMLYTGFGGRDWLDFRICMVWSDDLKNWKGHRIVLDEPNKDAALLSEKINGKYVLFHRRMPDIWIAYSDDLVNWYNHKIIMSPKSHTWESKKIGIAGPPIKREDGWLLIYHGVDNNNVYRLGVALLDLKDPSKVIARQKEPILEPELDWEINGLVPNVVFSCGAVEVNDMYYVYYGAADTHIGVAVIEKEKVKF</sequence>
<dbReference type="EMBL" id="CP009170">
    <property type="protein sequence ID" value="AIS51278.1"/>
    <property type="molecule type" value="Genomic_DNA"/>
</dbReference>
<dbReference type="PIRSF" id="PIRSF016202">
    <property type="entry name" value="PH1107"/>
    <property type="match status" value="1"/>
</dbReference>
<name>A0A097AN85_THEKI</name>
<evidence type="ECO:0000256" key="2">
    <source>
        <dbReference type="ARBA" id="ARBA00022679"/>
    </source>
</evidence>
<dbReference type="CDD" id="cd18614">
    <property type="entry name" value="GH130"/>
    <property type="match status" value="1"/>
</dbReference>
<dbReference type="Pfam" id="PF04041">
    <property type="entry name" value="Glyco_hydro_130"/>
    <property type="match status" value="1"/>
</dbReference>
<evidence type="ECO:0000313" key="4">
    <source>
        <dbReference type="EMBL" id="AIS51278.1"/>
    </source>
</evidence>
<dbReference type="SUPFAM" id="SSF75005">
    <property type="entry name" value="Arabinanase/levansucrase/invertase"/>
    <property type="match status" value="1"/>
</dbReference>
<keyword evidence="1 4" id="KW-0328">Glycosyltransferase</keyword>
<accession>A0A097AN85</accession>
<dbReference type="EC" id="2.4.1.319" evidence="4"/>
<keyword evidence="5" id="KW-1185">Reference proteome</keyword>
<dbReference type="AlphaFoldDB" id="A0A097AN85"/>
<dbReference type="GO" id="GO:0016757">
    <property type="term" value="F:glycosyltransferase activity"/>
    <property type="evidence" value="ECO:0007669"/>
    <property type="project" value="UniProtKB-KW"/>
</dbReference>